<keyword evidence="4" id="KW-1185">Reference proteome</keyword>
<dbReference type="Proteomes" id="UP000192596">
    <property type="component" value="Unassembled WGS sequence"/>
</dbReference>
<evidence type="ECO:0000313" key="3">
    <source>
        <dbReference type="EMBL" id="OQO09140.1"/>
    </source>
</evidence>
<sequence>MATSTPVREWQKEVKGIEYLISTSQDLLDLDMINNAFESEEMYWAKRLDTDTLKLMLQHSTTLGVYEVPPSVPPAATVSEPSTPRTPSPTTDGPSPVAPKQIGLARFITDHVSTCYLTDVYLSPSHRGLDLGKWLVACCGEVIDSMPALRRAFLVATPGKGMEFYGKELGFWDAGEESGKIAVMTRRGFAL</sequence>
<evidence type="ECO:0000313" key="4">
    <source>
        <dbReference type="Proteomes" id="UP000192596"/>
    </source>
</evidence>
<feature type="region of interest" description="Disordered" evidence="1">
    <location>
        <begin position="68"/>
        <end position="97"/>
    </location>
</feature>
<dbReference type="OrthoDB" id="10039976at2759"/>
<dbReference type="Gene3D" id="3.40.630.30">
    <property type="match status" value="1"/>
</dbReference>
<dbReference type="GO" id="GO:0016747">
    <property type="term" value="F:acyltransferase activity, transferring groups other than amino-acyl groups"/>
    <property type="evidence" value="ECO:0007669"/>
    <property type="project" value="InterPro"/>
</dbReference>
<dbReference type="STRING" id="1507870.A0A1V8TCP3"/>
<dbReference type="InterPro" id="IPR000182">
    <property type="entry name" value="GNAT_dom"/>
</dbReference>
<evidence type="ECO:0000256" key="1">
    <source>
        <dbReference type="SAM" id="MobiDB-lite"/>
    </source>
</evidence>
<name>A0A1V8TCP3_9PEZI</name>
<dbReference type="AlphaFoldDB" id="A0A1V8TCP3"/>
<protein>
    <recommendedName>
        <fullName evidence="2">N-acetyltransferase domain-containing protein</fullName>
    </recommendedName>
</protein>
<dbReference type="InterPro" id="IPR016181">
    <property type="entry name" value="Acyl_CoA_acyltransferase"/>
</dbReference>
<accession>A0A1V8TCP3</accession>
<dbReference type="PANTHER" id="PTHR43233:SF1">
    <property type="entry name" value="FAMILY N-ACETYLTRANSFERASE, PUTATIVE (AFU_ORTHOLOGUE AFUA_6G03350)-RELATED"/>
    <property type="match status" value="1"/>
</dbReference>
<organism evidence="3 4">
    <name type="scientific">Cryoendolithus antarcticus</name>
    <dbReference type="NCBI Taxonomy" id="1507870"/>
    <lineage>
        <taxon>Eukaryota</taxon>
        <taxon>Fungi</taxon>
        <taxon>Dikarya</taxon>
        <taxon>Ascomycota</taxon>
        <taxon>Pezizomycotina</taxon>
        <taxon>Dothideomycetes</taxon>
        <taxon>Dothideomycetidae</taxon>
        <taxon>Cladosporiales</taxon>
        <taxon>Cladosporiaceae</taxon>
        <taxon>Cryoendolithus</taxon>
    </lineage>
</organism>
<comment type="caution">
    <text evidence="3">The sequence shown here is derived from an EMBL/GenBank/DDBJ whole genome shotgun (WGS) entry which is preliminary data.</text>
</comment>
<evidence type="ECO:0000259" key="2">
    <source>
        <dbReference type="Pfam" id="PF00583"/>
    </source>
</evidence>
<dbReference type="EMBL" id="NAJO01000011">
    <property type="protein sequence ID" value="OQO09140.1"/>
    <property type="molecule type" value="Genomic_DNA"/>
</dbReference>
<feature type="compositionally biased region" description="Low complexity" evidence="1">
    <location>
        <begin position="74"/>
        <end position="95"/>
    </location>
</feature>
<dbReference type="PANTHER" id="PTHR43233">
    <property type="entry name" value="FAMILY N-ACETYLTRANSFERASE, PUTATIVE (AFU_ORTHOLOGUE AFUA_6G03350)-RELATED"/>
    <property type="match status" value="1"/>
</dbReference>
<feature type="domain" description="N-acetyltransferase" evidence="2">
    <location>
        <begin position="102"/>
        <end position="171"/>
    </location>
</feature>
<dbReference type="Pfam" id="PF00583">
    <property type="entry name" value="Acetyltransf_1"/>
    <property type="match status" value="1"/>
</dbReference>
<dbReference type="InParanoid" id="A0A1V8TCP3"/>
<reference evidence="4" key="1">
    <citation type="submission" date="2017-03" db="EMBL/GenBank/DDBJ databases">
        <title>Genomes of endolithic fungi from Antarctica.</title>
        <authorList>
            <person name="Coleine C."/>
            <person name="Masonjones S."/>
            <person name="Stajich J.E."/>
        </authorList>
    </citation>
    <scope>NUCLEOTIDE SEQUENCE [LARGE SCALE GENOMIC DNA]</scope>
    <source>
        <strain evidence="4">CCFEE 5527</strain>
    </source>
</reference>
<dbReference type="InterPro" id="IPR053144">
    <property type="entry name" value="Acetyltransferase_Butenolide"/>
</dbReference>
<dbReference type="SUPFAM" id="SSF55729">
    <property type="entry name" value="Acyl-CoA N-acyltransferases (Nat)"/>
    <property type="match status" value="1"/>
</dbReference>
<proteinExistence type="predicted"/>
<gene>
    <name evidence="3" type="ORF">B0A48_06031</name>
</gene>